<dbReference type="Pfam" id="PF04193">
    <property type="entry name" value="PQ-loop"/>
    <property type="match status" value="1"/>
</dbReference>
<dbReference type="Proteomes" id="UP001212152">
    <property type="component" value="Unassembled WGS sequence"/>
</dbReference>
<feature type="transmembrane region" description="Helical" evidence="9">
    <location>
        <begin position="85"/>
        <end position="104"/>
    </location>
</feature>
<evidence type="ECO:0000256" key="4">
    <source>
        <dbReference type="ARBA" id="ARBA00022737"/>
    </source>
</evidence>
<dbReference type="PANTHER" id="PTHR12226">
    <property type="entry name" value="MANNOSE-P-DOLICHOL UTILIZATION DEFECT 1 LEC35 -RELATED"/>
    <property type="match status" value="1"/>
</dbReference>
<evidence type="ECO:0000256" key="5">
    <source>
        <dbReference type="ARBA" id="ARBA00022989"/>
    </source>
</evidence>
<comment type="caution">
    <text evidence="10">The sequence shown here is derived from an EMBL/GenBank/DDBJ whole genome shotgun (WGS) entry which is preliminary data.</text>
</comment>
<keyword evidence="11" id="KW-1185">Reference proteome</keyword>
<keyword evidence="4" id="KW-0677">Repeat</keyword>
<sequence length="260" mass="27546">MANSGAASPPPSSSSSSSSSSSLSSTSFLTTLLGDPQCTSAAAAPHCTLLLVSKLVGLAILVLGSLLKLPSVLPVLRARSTRGIAIPPLLFETFGFTICIAFNLRAGNPFTTWGECPCLLAANLLMLAVHAREHYNRLALAAAALAFFYAFRALLSPLATSDVTLQRLLALTVPAFMTGTVLQIYENYRLKHIGGISPATLKMGLMCGLGRLLTTFVEVDDPVVRFSSVFGASLGLVLYAQMVAYQDGTRRFLEQGMKAK</sequence>
<evidence type="ECO:0000313" key="10">
    <source>
        <dbReference type="EMBL" id="KAJ3176308.1"/>
    </source>
</evidence>
<name>A0AAD5XPU4_9FUNG</name>
<evidence type="ECO:0000256" key="1">
    <source>
        <dbReference type="ARBA" id="ARBA00004141"/>
    </source>
</evidence>
<dbReference type="InterPro" id="IPR016817">
    <property type="entry name" value="MannP-dilichol_defect-1"/>
</dbReference>
<dbReference type="PANTHER" id="PTHR12226:SF2">
    <property type="entry name" value="MANNOSE-P-DOLICHOL UTILIZATION DEFECT 1 PROTEIN"/>
    <property type="match status" value="1"/>
</dbReference>
<dbReference type="EMBL" id="JADGJQ010000042">
    <property type="protein sequence ID" value="KAJ3176308.1"/>
    <property type="molecule type" value="Genomic_DNA"/>
</dbReference>
<keyword evidence="2" id="KW-0813">Transport</keyword>
<evidence type="ECO:0000313" key="11">
    <source>
        <dbReference type="Proteomes" id="UP001212152"/>
    </source>
</evidence>
<evidence type="ECO:0000256" key="3">
    <source>
        <dbReference type="ARBA" id="ARBA00022692"/>
    </source>
</evidence>
<keyword evidence="5 9" id="KW-1133">Transmembrane helix</keyword>
<protein>
    <recommendedName>
        <fullName evidence="12">Mannose-P-dolichol utilization defect 1 protein homolog</fullName>
    </recommendedName>
</protein>
<evidence type="ECO:0000256" key="6">
    <source>
        <dbReference type="ARBA" id="ARBA00023136"/>
    </source>
</evidence>
<gene>
    <name evidence="10" type="ORF">HDU87_005350</name>
</gene>
<dbReference type="SMART" id="SM00679">
    <property type="entry name" value="CTNS"/>
    <property type="match status" value="2"/>
</dbReference>
<evidence type="ECO:0000256" key="9">
    <source>
        <dbReference type="SAM" id="Phobius"/>
    </source>
</evidence>
<feature type="transmembrane region" description="Helical" evidence="9">
    <location>
        <begin position="223"/>
        <end position="245"/>
    </location>
</feature>
<evidence type="ECO:0000256" key="2">
    <source>
        <dbReference type="ARBA" id="ARBA00022448"/>
    </source>
</evidence>
<keyword evidence="3 9" id="KW-0812">Transmembrane</keyword>
<proteinExistence type="inferred from homology"/>
<feature type="transmembrane region" description="Helical" evidence="9">
    <location>
        <begin position="51"/>
        <end position="73"/>
    </location>
</feature>
<accession>A0AAD5XPU4</accession>
<organism evidence="10 11">
    <name type="scientific">Geranomyces variabilis</name>
    <dbReference type="NCBI Taxonomy" id="109894"/>
    <lineage>
        <taxon>Eukaryota</taxon>
        <taxon>Fungi</taxon>
        <taxon>Fungi incertae sedis</taxon>
        <taxon>Chytridiomycota</taxon>
        <taxon>Chytridiomycota incertae sedis</taxon>
        <taxon>Chytridiomycetes</taxon>
        <taxon>Spizellomycetales</taxon>
        <taxon>Powellomycetaceae</taxon>
        <taxon>Geranomyces</taxon>
    </lineage>
</organism>
<feature type="compositionally biased region" description="Low complexity" evidence="8">
    <location>
        <begin position="13"/>
        <end position="22"/>
    </location>
</feature>
<dbReference type="Gene3D" id="1.20.1280.290">
    <property type="match status" value="2"/>
</dbReference>
<evidence type="ECO:0008006" key="12">
    <source>
        <dbReference type="Google" id="ProtNLM"/>
    </source>
</evidence>
<dbReference type="GO" id="GO:0016020">
    <property type="term" value="C:membrane"/>
    <property type="evidence" value="ECO:0007669"/>
    <property type="project" value="UniProtKB-SubCell"/>
</dbReference>
<reference evidence="10" key="1">
    <citation type="submission" date="2020-05" db="EMBL/GenBank/DDBJ databases">
        <title>Phylogenomic resolution of chytrid fungi.</title>
        <authorList>
            <person name="Stajich J.E."/>
            <person name="Amses K."/>
            <person name="Simmons R."/>
            <person name="Seto K."/>
            <person name="Myers J."/>
            <person name="Bonds A."/>
            <person name="Quandt C.A."/>
            <person name="Barry K."/>
            <person name="Liu P."/>
            <person name="Grigoriev I."/>
            <person name="Longcore J.E."/>
            <person name="James T.Y."/>
        </authorList>
    </citation>
    <scope>NUCLEOTIDE SEQUENCE</scope>
    <source>
        <strain evidence="10">JEL0379</strain>
    </source>
</reference>
<comment type="similarity">
    <text evidence="7">Belongs to the MPDU1 (TC 2.A.43.3) family.</text>
</comment>
<feature type="transmembrane region" description="Helical" evidence="9">
    <location>
        <begin position="138"/>
        <end position="155"/>
    </location>
</feature>
<feature type="region of interest" description="Disordered" evidence="8">
    <location>
        <begin position="1"/>
        <end position="22"/>
    </location>
</feature>
<dbReference type="AlphaFoldDB" id="A0AAD5XPU4"/>
<keyword evidence="6 9" id="KW-0472">Membrane</keyword>
<evidence type="ECO:0000256" key="8">
    <source>
        <dbReference type="SAM" id="MobiDB-lite"/>
    </source>
</evidence>
<evidence type="ECO:0000256" key="7">
    <source>
        <dbReference type="ARBA" id="ARBA00038475"/>
    </source>
</evidence>
<feature type="transmembrane region" description="Helical" evidence="9">
    <location>
        <begin position="110"/>
        <end position="131"/>
    </location>
</feature>
<comment type="subcellular location">
    <subcellularLocation>
        <location evidence="1">Membrane</location>
        <topology evidence="1">Multi-pass membrane protein</topology>
    </subcellularLocation>
</comment>
<dbReference type="InterPro" id="IPR006603">
    <property type="entry name" value="PQ-loop_rpt"/>
</dbReference>